<name>A0A423PXR8_9GAMM</name>
<reference evidence="2 3" key="1">
    <citation type="submission" date="2013-10" db="EMBL/GenBank/DDBJ databases">
        <title>Salinisphaera orenii MK-B5 Genome Sequencing.</title>
        <authorList>
            <person name="Lai Q."/>
            <person name="Li C."/>
            <person name="Shao Z."/>
        </authorList>
    </citation>
    <scope>NUCLEOTIDE SEQUENCE [LARGE SCALE GENOMIC DNA]</scope>
    <source>
        <strain evidence="2 3">MK-B5</strain>
    </source>
</reference>
<evidence type="ECO:0000256" key="1">
    <source>
        <dbReference type="SAM" id="MobiDB-lite"/>
    </source>
</evidence>
<accession>A0A423PXR8</accession>
<evidence type="ECO:0000313" key="2">
    <source>
        <dbReference type="EMBL" id="ROO30381.1"/>
    </source>
</evidence>
<proteinExistence type="predicted"/>
<keyword evidence="3" id="KW-1185">Reference proteome</keyword>
<comment type="caution">
    <text evidence="2">The sequence shown here is derived from an EMBL/GenBank/DDBJ whole genome shotgun (WGS) entry which is preliminary data.</text>
</comment>
<dbReference type="AlphaFoldDB" id="A0A423PXR8"/>
<evidence type="ECO:0008006" key="4">
    <source>
        <dbReference type="Google" id="ProtNLM"/>
    </source>
</evidence>
<feature type="region of interest" description="Disordered" evidence="1">
    <location>
        <begin position="1"/>
        <end position="73"/>
    </location>
</feature>
<sequence length="112" mass="12199">MLLAGASTKAAADDYGAEPTPPRATTASPSSPATSAVRPQPPSTPPRGTSMARVEREYGEPRRRHAPVGQPPITRWDYPAYRLYFEYDRLIHAVVPADPAPVAHRDELAVPR</sequence>
<gene>
    <name evidence="2" type="ORF">SAOR_00595</name>
</gene>
<organism evidence="2 3">
    <name type="scientific">Salinisphaera orenii MK-B5</name>
    <dbReference type="NCBI Taxonomy" id="856730"/>
    <lineage>
        <taxon>Bacteria</taxon>
        <taxon>Pseudomonadati</taxon>
        <taxon>Pseudomonadota</taxon>
        <taxon>Gammaproteobacteria</taxon>
        <taxon>Salinisphaerales</taxon>
        <taxon>Salinisphaeraceae</taxon>
        <taxon>Salinisphaera</taxon>
    </lineage>
</organism>
<dbReference type="Proteomes" id="UP000283993">
    <property type="component" value="Unassembled WGS sequence"/>
</dbReference>
<evidence type="ECO:0000313" key="3">
    <source>
        <dbReference type="Proteomes" id="UP000283993"/>
    </source>
</evidence>
<protein>
    <recommendedName>
        <fullName evidence="4">Phosphodiesterase</fullName>
    </recommendedName>
</protein>
<feature type="compositionally biased region" description="Low complexity" evidence="1">
    <location>
        <begin position="23"/>
        <end position="36"/>
    </location>
</feature>
<dbReference type="EMBL" id="AYKH01000001">
    <property type="protein sequence ID" value="ROO30381.1"/>
    <property type="molecule type" value="Genomic_DNA"/>
</dbReference>